<protein>
    <submittedName>
        <fullName evidence="3">Uncharacterized protein</fullName>
    </submittedName>
</protein>
<name>A0A1G5WNE8_9BACT</name>
<keyword evidence="2" id="KW-0732">Signal</keyword>
<proteinExistence type="predicted"/>
<dbReference type="STRING" id="279824.SAMN03080617_01199"/>
<dbReference type="EMBL" id="FMXE01000007">
    <property type="protein sequence ID" value="SDA59721.1"/>
    <property type="molecule type" value="Genomic_DNA"/>
</dbReference>
<feature type="transmembrane region" description="Helical" evidence="1">
    <location>
        <begin position="108"/>
        <end position="126"/>
    </location>
</feature>
<accession>A0A1G5WNE8</accession>
<gene>
    <name evidence="3" type="ORF">SAMN03080617_01199</name>
</gene>
<feature type="transmembrane region" description="Helical" evidence="1">
    <location>
        <begin position="76"/>
        <end position="96"/>
    </location>
</feature>
<evidence type="ECO:0000313" key="3">
    <source>
        <dbReference type="EMBL" id="SDA59721.1"/>
    </source>
</evidence>
<organism evidence="3 4">
    <name type="scientific">Algoriphagus alkaliphilus</name>
    <dbReference type="NCBI Taxonomy" id="279824"/>
    <lineage>
        <taxon>Bacteria</taxon>
        <taxon>Pseudomonadati</taxon>
        <taxon>Bacteroidota</taxon>
        <taxon>Cytophagia</taxon>
        <taxon>Cytophagales</taxon>
        <taxon>Cyclobacteriaceae</taxon>
        <taxon>Algoriphagus</taxon>
    </lineage>
</organism>
<reference evidence="4" key="1">
    <citation type="submission" date="2016-10" db="EMBL/GenBank/DDBJ databases">
        <authorList>
            <person name="Varghese N."/>
            <person name="Submissions S."/>
        </authorList>
    </citation>
    <scope>NUCLEOTIDE SEQUENCE [LARGE SCALE GENOMIC DNA]</scope>
    <source>
        <strain evidence="4">DSM 22703</strain>
    </source>
</reference>
<keyword evidence="1" id="KW-0812">Transmembrane</keyword>
<dbReference type="OrthoDB" id="836087at2"/>
<sequence>MRKLFLGVFFGMLIQTNVLAQDYPFLRVETKRNILTQKVEVFEGSKSLRKQDVMLILSEDPEALALYQKSLRRQKINTALSVLNVGLFAGSTFLVISPQSQSSTFSNLFWPITLGTLGVGIVSGILSGDVRNLTREAVDLYNFGNQNGPLVYFQENRIDQQIFSFKIPLSGKPSLF</sequence>
<evidence type="ECO:0000256" key="1">
    <source>
        <dbReference type="SAM" id="Phobius"/>
    </source>
</evidence>
<dbReference type="AlphaFoldDB" id="A0A1G5WNE8"/>
<keyword evidence="1" id="KW-1133">Transmembrane helix</keyword>
<dbReference type="RefSeq" id="WP_092729040.1">
    <property type="nucleotide sequence ID" value="NZ_FMXE01000007.1"/>
</dbReference>
<keyword evidence="1" id="KW-0472">Membrane</keyword>
<evidence type="ECO:0000313" key="4">
    <source>
        <dbReference type="Proteomes" id="UP000198756"/>
    </source>
</evidence>
<evidence type="ECO:0000256" key="2">
    <source>
        <dbReference type="SAM" id="SignalP"/>
    </source>
</evidence>
<keyword evidence="4" id="KW-1185">Reference proteome</keyword>
<feature type="signal peptide" evidence="2">
    <location>
        <begin position="1"/>
        <end position="20"/>
    </location>
</feature>
<dbReference type="Proteomes" id="UP000198756">
    <property type="component" value="Unassembled WGS sequence"/>
</dbReference>
<feature type="chain" id="PRO_5011602692" evidence="2">
    <location>
        <begin position="21"/>
        <end position="176"/>
    </location>
</feature>